<dbReference type="FunFam" id="2.40.50.140:FF:000012">
    <property type="entry name" value="DNA ligase"/>
    <property type="match status" value="1"/>
</dbReference>
<dbReference type="PANTHER" id="PTHR23389:SF9">
    <property type="entry name" value="DNA LIGASE"/>
    <property type="match status" value="1"/>
</dbReference>
<keyword evidence="8 14" id="KW-0862">Zinc</keyword>
<dbReference type="CDD" id="cd00114">
    <property type="entry name" value="LIGANc"/>
    <property type="match status" value="1"/>
</dbReference>
<keyword evidence="10 14" id="KW-0520">NAD</keyword>
<dbReference type="AlphaFoldDB" id="C5BHZ0"/>
<feature type="binding site" evidence="14">
    <location>
        <position position="180"/>
    </location>
    <ligand>
        <name>NAD(+)</name>
        <dbReference type="ChEBI" id="CHEBI:57540"/>
    </ligand>
</feature>
<evidence type="ECO:0000256" key="15">
    <source>
        <dbReference type="RuleBase" id="RU000618"/>
    </source>
</evidence>
<dbReference type="Gene3D" id="6.20.10.30">
    <property type="match status" value="1"/>
</dbReference>
<feature type="binding site" evidence="14">
    <location>
        <position position="414"/>
    </location>
    <ligand>
        <name>Zn(2+)</name>
        <dbReference type="ChEBI" id="CHEBI:29105"/>
    </ligand>
</feature>
<evidence type="ECO:0000256" key="3">
    <source>
        <dbReference type="ARBA" id="ARBA00013308"/>
    </source>
</evidence>
<evidence type="ECO:0000256" key="11">
    <source>
        <dbReference type="ARBA" id="ARBA00023204"/>
    </source>
</evidence>
<dbReference type="Pfam" id="PF00533">
    <property type="entry name" value="BRCT"/>
    <property type="match status" value="1"/>
</dbReference>
<evidence type="ECO:0000256" key="12">
    <source>
        <dbReference type="ARBA" id="ARBA00034005"/>
    </source>
</evidence>
<dbReference type="FunFam" id="1.10.150.20:FF:000006">
    <property type="entry name" value="DNA ligase"/>
    <property type="match status" value="1"/>
</dbReference>
<evidence type="ECO:0000313" key="17">
    <source>
        <dbReference type="EMBL" id="ACR13136.1"/>
    </source>
</evidence>
<dbReference type="InterPro" id="IPR004150">
    <property type="entry name" value="NAD_DNA_ligase_OB"/>
</dbReference>
<feature type="domain" description="BRCT" evidence="16">
    <location>
        <begin position="597"/>
        <end position="676"/>
    </location>
</feature>
<protein>
    <recommendedName>
        <fullName evidence="3 14">DNA ligase</fullName>
        <ecNumber evidence="2 14">6.5.1.2</ecNumber>
    </recommendedName>
    <alternativeName>
        <fullName evidence="14">Polydeoxyribonucleotide synthase [NAD(+)]</fullName>
    </alternativeName>
</protein>
<evidence type="ECO:0000256" key="13">
    <source>
        <dbReference type="ARBA" id="ARBA00060881"/>
    </source>
</evidence>
<dbReference type="InterPro" id="IPR036420">
    <property type="entry name" value="BRCT_dom_sf"/>
</dbReference>
<keyword evidence="14" id="KW-0464">Manganese</keyword>
<dbReference type="GO" id="GO:0003677">
    <property type="term" value="F:DNA binding"/>
    <property type="evidence" value="ECO:0007669"/>
    <property type="project" value="InterPro"/>
</dbReference>
<dbReference type="InterPro" id="IPR003583">
    <property type="entry name" value="Hlx-hairpin-Hlx_DNA-bd_motif"/>
</dbReference>
<feature type="binding site" evidence="14">
    <location>
        <position position="296"/>
    </location>
    <ligand>
        <name>NAD(+)</name>
        <dbReference type="ChEBI" id="CHEBI:57540"/>
    </ligand>
</feature>
<keyword evidence="7 14" id="KW-0227">DNA damage</keyword>
<dbReference type="PANTHER" id="PTHR23389">
    <property type="entry name" value="CHROMOSOME TRANSMISSION FIDELITY FACTOR 18"/>
    <property type="match status" value="1"/>
</dbReference>
<dbReference type="Pfam" id="PF14520">
    <property type="entry name" value="HHH_5"/>
    <property type="match status" value="1"/>
</dbReference>
<dbReference type="FunFam" id="3.30.470.30:FF:000001">
    <property type="entry name" value="DNA ligase"/>
    <property type="match status" value="1"/>
</dbReference>
<dbReference type="Pfam" id="PF12826">
    <property type="entry name" value="HHH_2"/>
    <property type="match status" value="1"/>
</dbReference>
<dbReference type="HOGENOM" id="CLU_007764_2_1_6"/>
<dbReference type="FunFam" id="6.20.10.30:FF:000001">
    <property type="entry name" value="DNA ligase"/>
    <property type="match status" value="1"/>
</dbReference>
<comment type="caution">
    <text evidence="14">Lacks conserved residue(s) required for the propagation of feature annotation.</text>
</comment>
<dbReference type="InterPro" id="IPR041663">
    <property type="entry name" value="DisA/LigA_HHH"/>
</dbReference>
<dbReference type="InterPro" id="IPR004149">
    <property type="entry name" value="Znf_DNAligase_C4"/>
</dbReference>
<keyword evidence="11 14" id="KW-0234">DNA repair</keyword>
<evidence type="ECO:0000259" key="16">
    <source>
        <dbReference type="PROSITE" id="PS50172"/>
    </source>
</evidence>
<feature type="binding site" evidence="14">
    <location>
        <position position="143"/>
    </location>
    <ligand>
        <name>NAD(+)</name>
        <dbReference type="ChEBI" id="CHEBI:57540"/>
    </ligand>
</feature>
<dbReference type="NCBIfam" id="TIGR00575">
    <property type="entry name" value="dnlj"/>
    <property type="match status" value="1"/>
</dbReference>
<keyword evidence="4 14" id="KW-0436">Ligase</keyword>
<dbReference type="GO" id="GO:0003911">
    <property type="term" value="F:DNA ligase (NAD+) activity"/>
    <property type="evidence" value="ECO:0007669"/>
    <property type="project" value="UniProtKB-UniRule"/>
</dbReference>
<dbReference type="HAMAP" id="MF_01588">
    <property type="entry name" value="DNA_ligase_A"/>
    <property type="match status" value="1"/>
</dbReference>
<comment type="catalytic activity">
    <reaction evidence="12 14 15">
        <text>NAD(+) + (deoxyribonucleotide)n-3'-hydroxyl + 5'-phospho-(deoxyribonucleotide)m = (deoxyribonucleotide)n+m + AMP + beta-nicotinamide D-nucleotide.</text>
        <dbReference type="EC" id="6.5.1.2"/>
    </reaction>
</comment>
<dbReference type="Proteomes" id="UP000009080">
    <property type="component" value="Chromosome"/>
</dbReference>
<evidence type="ECO:0000256" key="14">
    <source>
        <dbReference type="HAMAP-Rule" id="MF_01588"/>
    </source>
</evidence>
<dbReference type="SUPFAM" id="SSF50249">
    <property type="entry name" value="Nucleic acid-binding proteins"/>
    <property type="match status" value="1"/>
</dbReference>
<proteinExistence type="inferred from homology"/>
<dbReference type="InterPro" id="IPR018239">
    <property type="entry name" value="DNA_ligase_AS"/>
</dbReference>
<dbReference type="InterPro" id="IPR001357">
    <property type="entry name" value="BRCT_dom"/>
</dbReference>
<dbReference type="Gene3D" id="1.10.150.20">
    <property type="entry name" value="5' to 3' exonuclease, C-terminal subdomain"/>
    <property type="match status" value="2"/>
</dbReference>
<dbReference type="PROSITE" id="PS01055">
    <property type="entry name" value="DNA_LIGASE_N1"/>
    <property type="match status" value="1"/>
</dbReference>
<feature type="binding site" evidence="14">
    <location>
        <position position="417"/>
    </location>
    <ligand>
        <name>Zn(2+)</name>
        <dbReference type="ChEBI" id="CHEBI:29105"/>
    </ligand>
</feature>
<dbReference type="Gene3D" id="1.10.287.610">
    <property type="entry name" value="Helix hairpin bin"/>
    <property type="match status" value="1"/>
</dbReference>
<comment type="similarity">
    <text evidence="13 14">Belongs to the NAD-dependent DNA ligase family. LigA subfamily.</text>
</comment>
<dbReference type="SMART" id="SM00292">
    <property type="entry name" value="BRCT"/>
    <property type="match status" value="1"/>
</dbReference>
<dbReference type="Gene3D" id="3.30.470.30">
    <property type="entry name" value="DNA ligase/mRNA capping enzyme"/>
    <property type="match status" value="1"/>
</dbReference>
<dbReference type="SUPFAM" id="SSF47781">
    <property type="entry name" value="RuvA domain 2-like"/>
    <property type="match status" value="1"/>
</dbReference>
<feature type="binding site" evidence="14">
    <location>
        <position position="320"/>
    </location>
    <ligand>
        <name>NAD(+)</name>
        <dbReference type="ChEBI" id="CHEBI:57540"/>
    </ligand>
</feature>
<dbReference type="InterPro" id="IPR013839">
    <property type="entry name" value="DNAligase_adenylation"/>
</dbReference>
<organism evidence="17 18">
    <name type="scientific">Teredinibacter turnerae (strain ATCC 39867 / T7901)</name>
    <dbReference type="NCBI Taxonomy" id="377629"/>
    <lineage>
        <taxon>Bacteria</taxon>
        <taxon>Pseudomonadati</taxon>
        <taxon>Pseudomonadota</taxon>
        <taxon>Gammaproteobacteria</taxon>
        <taxon>Cellvibrionales</taxon>
        <taxon>Cellvibrionaceae</taxon>
        <taxon>Teredinibacter</taxon>
    </lineage>
</organism>
<feature type="binding site" evidence="14">
    <location>
        <position position="120"/>
    </location>
    <ligand>
        <name>NAD(+)</name>
        <dbReference type="ChEBI" id="CHEBI:57540"/>
    </ligand>
</feature>
<dbReference type="Pfam" id="PF03120">
    <property type="entry name" value="OB_DNA_ligase"/>
    <property type="match status" value="1"/>
</dbReference>
<dbReference type="PIRSF" id="PIRSF001604">
    <property type="entry name" value="LigA"/>
    <property type="match status" value="1"/>
</dbReference>
<gene>
    <name evidence="14 17" type="primary">ligA</name>
    <name evidence="17" type="ordered locus">TERTU_1882</name>
</gene>
<dbReference type="InterPro" id="IPR012340">
    <property type="entry name" value="NA-bd_OB-fold"/>
</dbReference>
<keyword evidence="5 14" id="KW-0235">DNA replication</keyword>
<dbReference type="PROSITE" id="PS01056">
    <property type="entry name" value="DNA_LIGASE_N2"/>
    <property type="match status" value="1"/>
</dbReference>
<dbReference type="NCBIfam" id="NF005932">
    <property type="entry name" value="PRK07956.1"/>
    <property type="match status" value="1"/>
</dbReference>
<reference evidence="17 18" key="1">
    <citation type="journal article" date="2009" name="PLoS ONE">
        <title>The complete genome of Teredinibacter turnerae T7901: an intracellular endosymbiont of marine wood-boring bivalves (shipworms).</title>
        <authorList>
            <person name="Yang J.C."/>
            <person name="Madupu R."/>
            <person name="Durkin A.S."/>
            <person name="Ekborg N.A."/>
            <person name="Pedamallu C.S."/>
            <person name="Hostetler J.B."/>
            <person name="Radune D."/>
            <person name="Toms B.S."/>
            <person name="Henrissat B."/>
            <person name="Coutinho P.M."/>
            <person name="Schwarz S."/>
            <person name="Field L."/>
            <person name="Trindade-Silva A.E."/>
            <person name="Soares C.A.G."/>
            <person name="Elshahawi S."/>
            <person name="Hanora A."/>
            <person name="Schmidt E.W."/>
            <person name="Haygood M.G."/>
            <person name="Posfai J."/>
            <person name="Benner J."/>
            <person name="Madinger C."/>
            <person name="Nove J."/>
            <person name="Anton B."/>
            <person name="Chaudhary K."/>
            <person name="Foster J."/>
            <person name="Holman A."/>
            <person name="Kumar S."/>
            <person name="Lessard P.A."/>
            <person name="Luyten Y.A."/>
            <person name="Slatko B."/>
            <person name="Wood N."/>
            <person name="Wu B."/>
            <person name="Teplitski M."/>
            <person name="Mougous J.D."/>
            <person name="Ward N."/>
            <person name="Eisen J.A."/>
            <person name="Badger J.H."/>
            <person name="Distel D.L."/>
        </authorList>
    </citation>
    <scope>NUCLEOTIDE SEQUENCE [LARGE SCALE GENOMIC DNA]</scope>
    <source>
        <strain evidence="18">ATCC 39867 / T7901</strain>
    </source>
</reference>
<dbReference type="SMART" id="SM00278">
    <property type="entry name" value="HhH1"/>
    <property type="match status" value="4"/>
</dbReference>
<comment type="cofactor">
    <cofactor evidence="14">
        <name>Mg(2+)</name>
        <dbReference type="ChEBI" id="CHEBI:18420"/>
    </cofactor>
    <cofactor evidence="14">
        <name>Mn(2+)</name>
        <dbReference type="ChEBI" id="CHEBI:29035"/>
    </cofactor>
</comment>
<evidence type="ECO:0000256" key="8">
    <source>
        <dbReference type="ARBA" id="ARBA00022833"/>
    </source>
</evidence>
<dbReference type="OrthoDB" id="9759736at2"/>
<keyword evidence="18" id="KW-1185">Reference proteome</keyword>
<dbReference type="KEGG" id="ttu:TERTU_1882"/>
<evidence type="ECO:0000256" key="5">
    <source>
        <dbReference type="ARBA" id="ARBA00022705"/>
    </source>
</evidence>
<dbReference type="Gene3D" id="3.40.50.10190">
    <property type="entry name" value="BRCT domain"/>
    <property type="match status" value="1"/>
</dbReference>
<comment type="function">
    <text evidence="1 14">DNA ligase that catalyzes the formation of phosphodiester linkages between 5'-phosphoryl and 3'-hydroxyl groups in double-stranded DNA using NAD as a coenzyme and as the energy source for the reaction. It is essential for DNA replication and repair of damaged DNA.</text>
</comment>
<evidence type="ECO:0000256" key="9">
    <source>
        <dbReference type="ARBA" id="ARBA00022842"/>
    </source>
</evidence>
<sequence length="676" mass="73566">MADSQVPSEAVMRRCNELHQLLNHHNRQYYLLDEPEIPDAEYDRLFHELKTLEAEFPQLETADSPTQRVGAEPLKGFSSVQHEVPMLSLDNAFSDEDMRAFEKRIQDRLASDAELEYACEPKFDGIAVSLLYRDGRLQRGATRGDGATGEDITQNVRTIGSVPLKLSGDNVPAVFEVRGEVVMPRAGFAKLNAAAQERGDRLFVNPRNAAAGALRQLDPSITAKRPLVFFAYSVGYVEGELPPTHFGTLDLLEKLGFVVAGERALAHGAGGCLAYYRDLGEKRADLGYDIDGIVFKVNDYGLQNRLGFVSRAPRWAIAHKFPAQEEMTVLNDVEFQVGRTGAVTPVARLEPVFVGGVTVSNATLHNRDEIERLGVKIGDQVVVRRAGDVIPQIVSVVLSARPQHAKEIVFPANCPVCGSQVEVLEGEAVARCTGGLVCAAQRKEAIKHFVSRTAMDIEGLGDKLVEQLVGLGHIEHIADIYRLEHEVLANMERMGDKSAQNVIDAIEKSKSTTLPRFLFALGIREVGQATARNIAQHFGMLKNLMDADQEALVAVDDVGPIVAHHIFDFFQQQGNRAQIALLQEAGVHWPESAPVAAESLPLDGKTYVLTGTLETLSRDEAKEKLLALGAKVTGSVSKKTDCVVAGPGAGSKLAKAESLGIEVLDEAAFVALLDSF</sequence>
<keyword evidence="9 14" id="KW-0460">Magnesium</keyword>
<dbReference type="InterPro" id="IPR010994">
    <property type="entry name" value="RuvA_2-like"/>
</dbReference>
<feature type="active site" description="N6-AMP-lysine intermediate" evidence="14">
    <location>
        <position position="122"/>
    </location>
</feature>
<dbReference type="InterPro" id="IPR033136">
    <property type="entry name" value="DNA_ligase_CS"/>
</dbReference>
<accession>C5BHZ0</accession>
<dbReference type="GO" id="GO:0005829">
    <property type="term" value="C:cytosol"/>
    <property type="evidence" value="ECO:0007669"/>
    <property type="project" value="TreeGrafter"/>
</dbReference>
<evidence type="ECO:0000313" key="18">
    <source>
        <dbReference type="Proteomes" id="UP000009080"/>
    </source>
</evidence>
<dbReference type="SUPFAM" id="SSF52113">
    <property type="entry name" value="BRCT domain"/>
    <property type="match status" value="1"/>
</dbReference>
<dbReference type="PROSITE" id="PS50172">
    <property type="entry name" value="BRCT"/>
    <property type="match status" value="1"/>
</dbReference>
<dbReference type="Pfam" id="PF01653">
    <property type="entry name" value="DNA_ligase_aden"/>
    <property type="match status" value="1"/>
</dbReference>
<dbReference type="InterPro" id="IPR001679">
    <property type="entry name" value="DNA_ligase"/>
</dbReference>
<dbReference type="EMBL" id="CP001614">
    <property type="protein sequence ID" value="ACR13136.1"/>
    <property type="molecule type" value="Genomic_DNA"/>
</dbReference>
<dbReference type="EC" id="6.5.1.2" evidence="2 14"/>
<dbReference type="GO" id="GO:0046872">
    <property type="term" value="F:metal ion binding"/>
    <property type="evidence" value="ECO:0007669"/>
    <property type="project" value="UniProtKB-KW"/>
</dbReference>
<evidence type="ECO:0000256" key="4">
    <source>
        <dbReference type="ARBA" id="ARBA00022598"/>
    </source>
</evidence>
<feature type="binding site" evidence="14">
    <location>
        <begin position="39"/>
        <end position="43"/>
    </location>
    <ligand>
        <name>NAD(+)</name>
        <dbReference type="ChEBI" id="CHEBI:57540"/>
    </ligand>
</feature>
<dbReference type="RefSeq" id="WP_015819249.1">
    <property type="nucleotide sequence ID" value="NC_012997.1"/>
</dbReference>
<dbReference type="eggNOG" id="COG0272">
    <property type="taxonomic scope" value="Bacteria"/>
</dbReference>
<evidence type="ECO:0000256" key="6">
    <source>
        <dbReference type="ARBA" id="ARBA00022723"/>
    </source>
</evidence>
<feature type="binding site" evidence="14">
    <location>
        <position position="438"/>
    </location>
    <ligand>
        <name>Zn(2+)</name>
        <dbReference type="ChEBI" id="CHEBI:29105"/>
    </ligand>
</feature>
<keyword evidence="6 14" id="KW-0479">Metal-binding</keyword>
<dbReference type="InterPro" id="IPR013840">
    <property type="entry name" value="DNAligase_N"/>
</dbReference>
<evidence type="ECO:0000256" key="1">
    <source>
        <dbReference type="ARBA" id="ARBA00004067"/>
    </source>
</evidence>
<evidence type="ECO:0000256" key="2">
    <source>
        <dbReference type="ARBA" id="ARBA00012722"/>
    </source>
</evidence>
<dbReference type="Gene3D" id="2.40.50.140">
    <property type="entry name" value="Nucleic acid-binding proteins"/>
    <property type="match status" value="1"/>
</dbReference>
<feature type="binding site" evidence="14">
    <location>
        <begin position="88"/>
        <end position="89"/>
    </location>
    <ligand>
        <name>NAD(+)</name>
        <dbReference type="ChEBI" id="CHEBI:57540"/>
    </ligand>
</feature>
<dbReference type="Pfam" id="PF03119">
    <property type="entry name" value="DNA_ligase_ZBD"/>
    <property type="match status" value="1"/>
</dbReference>
<name>C5BHZ0_TERTT</name>
<evidence type="ECO:0000256" key="10">
    <source>
        <dbReference type="ARBA" id="ARBA00023027"/>
    </source>
</evidence>
<dbReference type="GO" id="GO:0006260">
    <property type="term" value="P:DNA replication"/>
    <property type="evidence" value="ECO:0007669"/>
    <property type="project" value="UniProtKB-KW"/>
</dbReference>
<dbReference type="GO" id="GO:0006281">
    <property type="term" value="P:DNA repair"/>
    <property type="evidence" value="ECO:0007669"/>
    <property type="project" value="UniProtKB-KW"/>
</dbReference>
<dbReference type="FunFam" id="1.10.287.610:FF:000002">
    <property type="entry name" value="DNA ligase"/>
    <property type="match status" value="1"/>
</dbReference>
<dbReference type="CDD" id="cd17748">
    <property type="entry name" value="BRCT_DNA_ligase_like"/>
    <property type="match status" value="1"/>
</dbReference>
<evidence type="ECO:0000256" key="7">
    <source>
        <dbReference type="ARBA" id="ARBA00022763"/>
    </source>
</evidence>
<dbReference type="SUPFAM" id="SSF56091">
    <property type="entry name" value="DNA ligase/mRNA capping enzyme, catalytic domain"/>
    <property type="match status" value="1"/>
</dbReference>
<dbReference type="STRING" id="377629.TERTU_1882"/>
<dbReference type="SMART" id="SM00532">
    <property type="entry name" value="LIGANc"/>
    <property type="match status" value="1"/>
</dbReference>
<dbReference type="FunFam" id="1.10.150.20:FF:000007">
    <property type="entry name" value="DNA ligase"/>
    <property type="match status" value="1"/>
</dbReference>